<dbReference type="EMBL" id="CP017416">
    <property type="protein sequence ID" value="AOV09336.1"/>
    <property type="molecule type" value="Genomic_DNA"/>
</dbReference>
<reference evidence="1" key="1">
    <citation type="submission" date="2016-09" db="EMBL/GenBank/DDBJ databases">
        <title>Complete genome of Campylobacter jejuni subsp. jejuni str. MTVDSCj07, Isolated from a Naturally Colonized Farm-Raised Chicken.</title>
        <authorList>
            <person name="Taveirne M.E."/>
            <person name="Parker C.T."/>
            <person name="Huynh S."/>
            <person name="DiRita V.J."/>
        </authorList>
    </citation>
    <scope>NUCLEOTIDE SEQUENCE</scope>
    <source>
        <strain evidence="1">MTVDSCj07</strain>
        <plasmid evidence="1">pMTVDSCj07-1</plasmid>
    </source>
</reference>
<organism evidence="1">
    <name type="scientific">Campylobacter jejuni</name>
    <dbReference type="NCBI Taxonomy" id="197"/>
    <lineage>
        <taxon>Bacteria</taxon>
        <taxon>Pseudomonadati</taxon>
        <taxon>Campylobacterota</taxon>
        <taxon>Epsilonproteobacteria</taxon>
        <taxon>Campylobacterales</taxon>
        <taxon>Campylobacteraceae</taxon>
        <taxon>Campylobacter</taxon>
    </lineage>
</organism>
<gene>
    <name evidence="1" type="ORF">MTVDSCj07_a0041</name>
</gene>
<evidence type="ECO:0008006" key="2">
    <source>
        <dbReference type="Google" id="ProtNLM"/>
    </source>
</evidence>
<sequence>MEEKNKYNQCLLLNGYEFLDFENTKNTTLKEWLKDENFLLFIKSIPKDYIFIIKKYSIANGIFLTHKKTFEFAQKILEKVKDINFDFSYSEFEFNQNIFYALNFKNKEISFTELVFSFKINSLDRESFDISNIYNKKHFIIQKDNSLITFKYRKIQSKGFNLVFLLENNILKNYYFNYLEKINPYIAKDFKNIKENHSFEIYKLLRIDFNVLINCHSVQEVIEKSLNTKINFNLNKFDIHLALSFAISLNFIAKNEQNKLYKFVLENNKLIYDYIDFINNNFANEHFIKIKYKRKKYKIINIASFLLYHKLKPQKESYQNEFLEIYILINDYIKLSYETNNLINLNINSINRITNEHNVLTIELEKKQIPKNKKLKIKEDFINLKLPEEFKLIETHKELYLHGMEQKNCVYTRRREIEDGLSAIYSLNYEGGVYTLEIFKRKNKFAIKEIKAKYNEFANKEVINFVEKSLKAV</sequence>
<dbReference type="RefSeq" id="WP_168547915.1">
    <property type="nucleotide sequence ID" value="NZ_CP017416.1"/>
</dbReference>
<name>A0A1D8JKU8_CAMJU</name>
<accession>A0A1D8JKU8</accession>
<proteinExistence type="predicted"/>
<keyword evidence="1" id="KW-0614">Plasmid</keyword>
<evidence type="ECO:0000313" key="1">
    <source>
        <dbReference type="EMBL" id="AOV09336.1"/>
    </source>
</evidence>
<dbReference type="AlphaFoldDB" id="A0A1D8JKU8"/>
<geneLocation type="plasmid" evidence="1">
    <name>pMTVDSCj07-1</name>
</geneLocation>
<protein>
    <recommendedName>
        <fullName evidence="2">Cpp50</fullName>
    </recommendedName>
</protein>